<name>A0A918NF06_9PROT</name>
<dbReference type="SUPFAM" id="SSF51735">
    <property type="entry name" value="NAD(P)-binding Rossmann-fold domains"/>
    <property type="match status" value="1"/>
</dbReference>
<evidence type="ECO:0000256" key="1">
    <source>
        <dbReference type="ARBA" id="ARBA00023027"/>
    </source>
</evidence>
<organism evidence="2 3">
    <name type="scientific">Litorimonas cladophorae</name>
    <dbReference type="NCBI Taxonomy" id="1220491"/>
    <lineage>
        <taxon>Bacteria</taxon>
        <taxon>Pseudomonadati</taxon>
        <taxon>Pseudomonadota</taxon>
        <taxon>Alphaproteobacteria</taxon>
        <taxon>Maricaulales</taxon>
        <taxon>Robiginitomaculaceae</taxon>
    </lineage>
</organism>
<proteinExistence type="predicted"/>
<dbReference type="RefSeq" id="WP_189583431.1">
    <property type="nucleotide sequence ID" value="NZ_BMYV01000001.1"/>
</dbReference>
<gene>
    <name evidence="2" type="ORF">GCM10011309_14770</name>
</gene>
<reference evidence="2 3" key="1">
    <citation type="journal article" date="2014" name="Int. J. Syst. Evol. Microbiol.">
        <title>Complete genome sequence of Corynebacterium casei LMG S-19264T (=DSM 44701T), isolated from a smear-ripened cheese.</title>
        <authorList>
            <consortium name="US DOE Joint Genome Institute (JGI-PGF)"/>
            <person name="Walter F."/>
            <person name="Albersmeier A."/>
            <person name="Kalinowski J."/>
            <person name="Ruckert C."/>
        </authorList>
    </citation>
    <scope>NUCLEOTIDE SEQUENCE [LARGE SCALE GENOMIC DNA]</scope>
    <source>
        <strain evidence="2 3">KCTC 23968</strain>
    </source>
</reference>
<protein>
    <submittedName>
        <fullName evidence="2">NAD(P)-dependent oxidoreductase</fullName>
    </submittedName>
</protein>
<dbReference type="AlphaFoldDB" id="A0A918NF06"/>
<keyword evidence="3" id="KW-1185">Reference proteome</keyword>
<evidence type="ECO:0000313" key="2">
    <source>
        <dbReference type="EMBL" id="GGX65559.1"/>
    </source>
</evidence>
<sequence>MSRHIKKPQSALLLGAGYVARRIAPDLVQRGWDVTVTTRSGETPLRNVTCLPFHGPASEALKTAFVNADMILTSIPPMRDGNDPALDALAHLTPSANWVGYLSATSVYGDRKGRWAFEGEAPTPSLERGRARAEAEVAWVETLWPVHIFRLAGIYGPGRAPFDKLREGTARAVIKEGHVVNRIHVDDIISAIHLSLKTPNPQIIYNLADGHPAPPQDALDYAAGLLKQAPPPRVDVNHADVSKMARSFYAECKRINADRARRELGWTPQYISYRDGLEAILKTETTT</sequence>
<dbReference type="Proteomes" id="UP000600865">
    <property type="component" value="Unassembled WGS sequence"/>
</dbReference>
<dbReference type="InterPro" id="IPR036291">
    <property type="entry name" value="NAD(P)-bd_dom_sf"/>
</dbReference>
<dbReference type="EMBL" id="BMYV01000001">
    <property type="protein sequence ID" value="GGX65559.1"/>
    <property type="molecule type" value="Genomic_DNA"/>
</dbReference>
<keyword evidence="1" id="KW-0520">NAD</keyword>
<dbReference type="Gene3D" id="3.40.50.720">
    <property type="entry name" value="NAD(P)-binding Rossmann-like Domain"/>
    <property type="match status" value="1"/>
</dbReference>
<comment type="caution">
    <text evidence="2">The sequence shown here is derived from an EMBL/GenBank/DDBJ whole genome shotgun (WGS) entry which is preliminary data.</text>
</comment>
<evidence type="ECO:0000313" key="3">
    <source>
        <dbReference type="Proteomes" id="UP000600865"/>
    </source>
</evidence>
<accession>A0A918NF06</accession>
<dbReference type="PANTHER" id="PTHR43574">
    <property type="entry name" value="EPIMERASE-RELATED"/>
    <property type="match status" value="1"/>
</dbReference>